<gene>
    <name evidence="3" type="ORF">C8D95_108117</name>
</gene>
<keyword evidence="4" id="KW-1185">Reference proteome</keyword>
<dbReference type="PRINTS" id="PR00081">
    <property type="entry name" value="GDHRDH"/>
</dbReference>
<evidence type="ECO:0000256" key="2">
    <source>
        <dbReference type="ARBA" id="ARBA00023002"/>
    </source>
</evidence>
<dbReference type="AlphaFoldDB" id="A0A316G348"/>
<name>A0A316G348_9RHOB</name>
<evidence type="ECO:0000313" key="3">
    <source>
        <dbReference type="EMBL" id="PWK55238.1"/>
    </source>
</evidence>
<evidence type="ECO:0000256" key="1">
    <source>
        <dbReference type="ARBA" id="ARBA00006484"/>
    </source>
</evidence>
<comment type="caution">
    <text evidence="3">The sequence shown here is derived from an EMBL/GenBank/DDBJ whole genome shotgun (WGS) entry which is preliminary data.</text>
</comment>
<dbReference type="InterPro" id="IPR036291">
    <property type="entry name" value="NAD(P)-bd_dom_sf"/>
</dbReference>
<organism evidence="3 4">
    <name type="scientific">Silicimonas algicola</name>
    <dbReference type="NCBI Taxonomy" id="1826607"/>
    <lineage>
        <taxon>Bacteria</taxon>
        <taxon>Pseudomonadati</taxon>
        <taxon>Pseudomonadota</taxon>
        <taxon>Alphaproteobacteria</taxon>
        <taxon>Rhodobacterales</taxon>
        <taxon>Paracoccaceae</taxon>
    </lineage>
</organism>
<dbReference type="InterPro" id="IPR020904">
    <property type="entry name" value="Sc_DH/Rdtase_CS"/>
</dbReference>
<comment type="similarity">
    <text evidence="1">Belongs to the short-chain dehydrogenases/reductases (SDR) family.</text>
</comment>
<dbReference type="Pfam" id="PF13561">
    <property type="entry name" value="adh_short_C2"/>
    <property type="match status" value="1"/>
</dbReference>
<dbReference type="PANTHER" id="PTHR43639">
    <property type="entry name" value="OXIDOREDUCTASE, SHORT-CHAIN DEHYDROGENASE/REDUCTASE FAMILY (AFU_ORTHOLOGUE AFUA_5G02870)"/>
    <property type="match status" value="1"/>
</dbReference>
<sequence length="248" mass="25893">MTRAVLVTGASGGIGAATARLAARDGWDVGIGWNSDHEGAERTKAEVEALGRKAVLLQGDLSDPEAIARVFGACDAAFPRLDALVNNAGVVDRPIRVDQVDLARLRRMFDINTIGPILCSREAVLRMSTRHGGAGGVIVNVSSVAARIGSANEYVDYAAAKAAIDTFSKGLADEVAREGIRVVALRPGLTDTAIHGKGGQPGRAERLADRVPMGRVGTPEDIAEGIVWLISDAARYVTGTTLDISGGR</sequence>
<reference evidence="3 4" key="1">
    <citation type="submission" date="2018-05" db="EMBL/GenBank/DDBJ databases">
        <title>Genomic Encyclopedia of Type Strains, Phase IV (KMG-IV): sequencing the most valuable type-strain genomes for metagenomic binning, comparative biology and taxonomic classification.</title>
        <authorList>
            <person name="Goeker M."/>
        </authorList>
    </citation>
    <scope>NUCLEOTIDE SEQUENCE [LARGE SCALE GENOMIC DNA]</scope>
    <source>
        <strain evidence="3 4">DSM 103371</strain>
    </source>
</reference>
<keyword evidence="2" id="KW-0560">Oxidoreductase</keyword>
<dbReference type="PRINTS" id="PR00080">
    <property type="entry name" value="SDRFAMILY"/>
</dbReference>
<dbReference type="FunFam" id="3.40.50.720:FF:000084">
    <property type="entry name" value="Short-chain dehydrogenase reductase"/>
    <property type="match status" value="1"/>
</dbReference>
<dbReference type="KEGG" id="salo:EF888_06695"/>
<dbReference type="CDD" id="cd05233">
    <property type="entry name" value="SDR_c"/>
    <property type="match status" value="1"/>
</dbReference>
<dbReference type="GO" id="GO:0016491">
    <property type="term" value="F:oxidoreductase activity"/>
    <property type="evidence" value="ECO:0007669"/>
    <property type="project" value="UniProtKB-KW"/>
</dbReference>
<accession>A0A316G348</accession>
<dbReference type="EMBL" id="QGGV01000008">
    <property type="protein sequence ID" value="PWK55238.1"/>
    <property type="molecule type" value="Genomic_DNA"/>
</dbReference>
<dbReference type="PANTHER" id="PTHR43639:SF1">
    <property type="entry name" value="SHORT-CHAIN DEHYDROGENASE_REDUCTASE FAMILY PROTEIN"/>
    <property type="match status" value="1"/>
</dbReference>
<dbReference type="Proteomes" id="UP000245390">
    <property type="component" value="Unassembled WGS sequence"/>
</dbReference>
<evidence type="ECO:0000313" key="4">
    <source>
        <dbReference type="Proteomes" id="UP000245390"/>
    </source>
</evidence>
<dbReference type="SUPFAM" id="SSF51735">
    <property type="entry name" value="NAD(P)-binding Rossmann-fold domains"/>
    <property type="match status" value="1"/>
</dbReference>
<dbReference type="Gene3D" id="3.40.50.720">
    <property type="entry name" value="NAD(P)-binding Rossmann-like Domain"/>
    <property type="match status" value="1"/>
</dbReference>
<dbReference type="OrthoDB" id="20590at2"/>
<protein>
    <submittedName>
        <fullName evidence="3">Glucose 1-dehydrogenase</fullName>
    </submittedName>
</protein>
<dbReference type="RefSeq" id="WP_109760236.1">
    <property type="nucleotide sequence ID" value="NZ_CP034588.1"/>
</dbReference>
<dbReference type="InterPro" id="IPR002347">
    <property type="entry name" value="SDR_fam"/>
</dbReference>
<dbReference type="PROSITE" id="PS00061">
    <property type="entry name" value="ADH_SHORT"/>
    <property type="match status" value="1"/>
</dbReference>
<proteinExistence type="inferred from homology"/>